<dbReference type="Pfam" id="PF05343">
    <property type="entry name" value="Peptidase_M42"/>
    <property type="match status" value="1"/>
</dbReference>
<dbReference type="PIRSF" id="PIRSF001123">
    <property type="entry name" value="PepA_GA"/>
    <property type="match status" value="1"/>
</dbReference>
<keyword evidence="1" id="KW-0479">Metal-binding</keyword>
<accession>A0ABX8RC90</accession>
<keyword evidence="5" id="KW-1185">Reference proteome</keyword>
<dbReference type="Proteomes" id="UP000886818">
    <property type="component" value="Chromosome"/>
</dbReference>
<organism evidence="4 5">
    <name type="scientific">Crassaminicella indica</name>
    <dbReference type="NCBI Taxonomy" id="2855394"/>
    <lineage>
        <taxon>Bacteria</taxon>
        <taxon>Bacillati</taxon>
        <taxon>Bacillota</taxon>
        <taxon>Clostridia</taxon>
        <taxon>Eubacteriales</taxon>
        <taxon>Clostridiaceae</taxon>
        <taxon>Crassaminicella</taxon>
    </lineage>
</organism>
<sequence length="341" mass="37997">MLLKKLCELSGVSGNEKEVRDFIYEEIKPYVDEIKIDFLGNLIAIKKGKENYPSIMLSAHMDEVGMMVKAIDENGFIKFLPVGGMDDRIFVSKVVEIGKNKIKGVIGAKAIHLQEPEERKKALKYKELYIDIGASSKEEAEKLVSRGDYIHFVSNYTEFGNHLIKAKALDDRAGCAMIMEILKNEYNSTIYAVFSVQEEVGLRGAGVAAYRLNPDMALVLEGTTCYDVTDIDEPDFATRLGAGPAISLVDSGSYFDKNIIKKLLQIAKDHKINIQFKQTTKGGNDAGRIHLTRNGIPTSAISVPCRYLHSPISVIHKEDFENAIKLVALFLESVKKEDNNE</sequence>
<reference evidence="4" key="1">
    <citation type="submission" date="2021-07" db="EMBL/GenBank/DDBJ databases">
        <title>Complete genome sequence of Crassaminicella sp. 143-21, isolated from a deep-sea hydrothermal vent.</title>
        <authorList>
            <person name="Li X."/>
        </authorList>
    </citation>
    <scope>NUCLEOTIDE SEQUENCE</scope>
    <source>
        <strain evidence="4">143-21</strain>
    </source>
</reference>
<keyword evidence="2" id="KW-0378">Hydrolase</keyword>
<gene>
    <name evidence="4" type="ORF">KVH43_02565</name>
</gene>
<evidence type="ECO:0000313" key="4">
    <source>
        <dbReference type="EMBL" id="QXM06653.1"/>
    </source>
</evidence>
<evidence type="ECO:0000256" key="3">
    <source>
        <dbReference type="PIRNR" id="PIRNR001123"/>
    </source>
</evidence>
<dbReference type="PANTHER" id="PTHR32481:SF5">
    <property type="entry name" value="ENDOGLUCANASE"/>
    <property type="match status" value="1"/>
</dbReference>
<proteinExistence type="inferred from homology"/>
<evidence type="ECO:0000313" key="5">
    <source>
        <dbReference type="Proteomes" id="UP000886818"/>
    </source>
</evidence>
<dbReference type="InterPro" id="IPR008007">
    <property type="entry name" value="Peptidase_M42"/>
</dbReference>
<dbReference type="RefSeq" id="WP_218283349.1">
    <property type="nucleotide sequence ID" value="NZ_CP078093.1"/>
</dbReference>
<dbReference type="EMBL" id="CP078093">
    <property type="protein sequence ID" value="QXM06653.1"/>
    <property type="molecule type" value="Genomic_DNA"/>
</dbReference>
<dbReference type="PANTHER" id="PTHR32481">
    <property type="entry name" value="AMINOPEPTIDASE"/>
    <property type="match status" value="1"/>
</dbReference>
<dbReference type="CDD" id="cd05656">
    <property type="entry name" value="M42_Frv"/>
    <property type="match status" value="1"/>
</dbReference>
<evidence type="ECO:0000256" key="2">
    <source>
        <dbReference type="ARBA" id="ARBA00022801"/>
    </source>
</evidence>
<evidence type="ECO:0000256" key="1">
    <source>
        <dbReference type="ARBA" id="ARBA00022723"/>
    </source>
</evidence>
<dbReference type="InterPro" id="IPR051464">
    <property type="entry name" value="Peptidase_M42_aminopept"/>
</dbReference>
<protein>
    <submittedName>
        <fullName evidence="4">M42 family metallopeptidase</fullName>
    </submittedName>
</protein>
<comment type="similarity">
    <text evidence="3">Belongs to the peptidase M42 family.</text>
</comment>
<name>A0ABX8RC90_9CLOT</name>